<comment type="caution">
    <text evidence="2">The sequence shown here is derived from an EMBL/GenBank/DDBJ whole genome shotgun (WGS) entry which is preliminary data.</text>
</comment>
<proteinExistence type="predicted"/>
<dbReference type="EMBL" id="BARS01008738">
    <property type="protein sequence ID" value="GAF83073.1"/>
    <property type="molecule type" value="Genomic_DNA"/>
</dbReference>
<keyword evidence="1" id="KW-1133">Transmembrane helix</keyword>
<reference evidence="2" key="1">
    <citation type="journal article" date="2014" name="Front. Microbiol.">
        <title>High frequency of phylogenetically diverse reductive dehalogenase-homologous genes in deep subseafloor sedimentary metagenomes.</title>
        <authorList>
            <person name="Kawai M."/>
            <person name="Futagami T."/>
            <person name="Toyoda A."/>
            <person name="Takaki Y."/>
            <person name="Nishi S."/>
            <person name="Hori S."/>
            <person name="Arai W."/>
            <person name="Tsubouchi T."/>
            <person name="Morono Y."/>
            <person name="Uchiyama I."/>
            <person name="Ito T."/>
            <person name="Fujiyama A."/>
            <person name="Inagaki F."/>
            <person name="Takami H."/>
        </authorList>
    </citation>
    <scope>NUCLEOTIDE SEQUENCE</scope>
    <source>
        <strain evidence="2">Expedition CK06-06</strain>
    </source>
</reference>
<dbReference type="AlphaFoldDB" id="X0SPQ8"/>
<accession>X0SPQ8</accession>
<sequence>PVYRVVARQDRILRGVDVSTYGGTDEGAVAMELQERLDDYEGMICLHEHREHLLLKLGQLENALVVATGGKFRAGKANAAFRRMIHLCLLEMQEARLGADSRADKYFSYLGGHLRNALMVNTFRGPRDGPRPNLRDNLAERTQRLSSQAKERLRIVRSTYSSIIDVCSQQAARKGNRRILWLTIVIAILTVVAISEKWIGLWEWLLSLF</sequence>
<gene>
    <name evidence="2" type="ORF">S01H1_16593</name>
</gene>
<keyword evidence="1" id="KW-0472">Membrane</keyword>
<evidence type="ECO:0000256" key="1">
    <source>
        <dbReference type="SAM" id="Phobius"/>
    </source>
</evidence>
<evidence type="ECO:0000313" key="2">
    <source>
        <dbReference type="EMBL" id="GAF83073.1"/>
    </source>
</evidence>
<feature type="non-terminal residue" evidence="2">
    <location>
        <position position="1"/>
    </location>
</feature>
<name>X0SPQ8_9ZZZZ</name>
<keyword evidence="1" id="KW-0812">Transmembrane</keyword>
<organism evidence="2">
    <name type="scientific">marine sediment metagenome</name>
    <dbReference type="NCBI Taxonomy" id="412755"/>
    <lineage>
        <taxon>unclassified sequences</taxon>
        <taxon>metagenomes</taxon>
        <taxon>ecological metagenomes</taxon>
    </lineage>
</organism>
<protein>
    <submittedName>
        <fullName evidence="2">Uncharacterized protein</fullName>
    </submittedName>
</protein>
<feature type="transmembrane region" description="Helical" evidence="1">
    <location>
        <begin position="179"/>
        <end position="199"/>
    </location>
</feature>